<feature type="domain" description="NAD(P)-binding" evidence="1">
    <location>
        <begin position="11"/>
        <end position="205"/>
    </location>
</feature>
<proteinExistence type="predicted"/>
<gene>
    <name evidence="2" type="ORF">M3M28_10055</name>
</gene>
<sequence>MTSNNRIVILGGHGKVAQLAAPKLTAAGFAVDAVIRNPEHAADVEAVGATPRILDIETATVDELAELFRGAQAVVFSAGAGGGNPERTHQVDYLAATRSMDAAQQANVSRYVMVSYNRADLDVDALPESNSFYAYAKAKHDADAYLRASQLDFTILGPGNLTLEPGSGKVLVADANGEGVDAPIADDAKVTSRDNVAAVIAHVVATGAASRTKVNFYDGDTPIADAIR</sequence>
<dbReference type="InterPro" id="IPR016040">
    <property type="entry name" value="NAD(P)-bd_dom"/>
</dbReference>
<dbReference type="PANTHER" id="PTHR15020:SF50">
    <property type="entry name" value="UPF0659 PROTEIN YMR090W"/>
    <property type="match status" value="1"/>
</dbReference>
<evidence type="ECO:0000313" key="2">
    <source>
        <dbReference type="EMBL" id="UQN14388.1"/>
    </source>
</evidence>
<organism evidence="2">
    <name type="scientific">Gulosibacter sediminis</name>
    <dbReference type="NCBI Taxonomy" id="1729695"/>
    <lineage>
        <taxon>Bacteria</taxon>
        <taxon>Bacillati</taxon>
        <taxon>Actinomycetota</taxon>
        <taxon>Actinomycetes</taxon>
        <taxon>Micrococcales</taxon>
        <taxon>Microbacteriaceae</taxon>
        <taxon>Gulosibacter</taxon>
    </lineage>
</organism>
<dbReference type="SUPFAM" id="SSF51735">
    <property type="entry name" value="NAD(P)-binding Rossmann-fold domains"/>
    <property type="match status" value="1"/>
</dbReference>
<protein>
    <submittedName>
        <fullName evidence="2">NAD(P)H-binding protein</fullName>
    </submittedName>
</protein>
<evidence type="ECO:0000259" key="1">
    <source>
        <dbReference type="Pfam" id="PF13460"/>
    </source>
</evidence>
<accession>A0ABY4MVD2</accession>
<name>A0ABY4MVD2_9MICO</name>
<dbReference type="PANTHER" id="PTHR15020">
    <property type="entry name" value="FLAVIN REDUCTASE-RELATED"/>
    <property type="match status" value="1"/>
</dbReference>
<reference evidence="2" key="1">
    <citation type="submission" date="2022-05" db="EMBL/GenBank/DDBJ databases">
        <title>Complete genome sequence of toluene-degrading Gulosibacter sediminis strain ACHW.36C.</title>
        <authorList>
            <person name="Wai A.C."/>
            <person name="Lai G.K."/>
            <person name="Griffin S.D."/>
            <person name="Leung F.C."/>
        </authorList>
    </citation>
    <scope>NUCLEOTIDE SEQUENCE [LARGE SCALE GENOMIC DNA]</scope>
    <source>
        <strain evidence="2">ACHW.36C</strain>
    </source>
</reference>
<dbReference type="EMBL" id="CP097160">
    <property type="protein sequence ID" value="UQN14388.1"/>
    <property type="molecule type" value="Genomic_DNA"/>
</dbReference>
<dbReference type="Pfam" id="PF13460">
    <property type="entry name" value="NAD_binding_10"/>
    <property type="match status" value="1"/>
</dbReference>
<dbReference type="InterPro" id="IPR036291">
    <property type="entry name" value="NAD(P)-bd_dom_sf"/>
</dbReference>
<dbReference type="Gene3D" id="3.40.50.720">
    <property type="entry name" value="NAD(P)-binding Rossmann-like Domain"/>
    <property type="match status" value="1"/>
</dbReference>